<accession>A0ABM1ZGI8</accession>
<dbReference type="Proteomes" id="UP000069940">
    <property type="component" value="Unassembled WGS sequence"/>
</dbReference>
<proteinExistence type="predicted"/>
<evidence type="ECO:0000313" key="1">
    <source>
        <dbReference type="EnsemblMetazoa" id="AALFPA23_018232.P26784"/>
    </source>
</evidence>
<protein>
    <recommendedName>
        <fullName evidence="3">RNase H type-1 domain-containing protein</fullName>
    </recommendedName>
</protein>
<dbReference type="GeneID" id="134288394"/>
<name>A0ABM1ZGI8_AEDAL</name>
<dbReference type="PANTHER" id="PTHR47331">
    <property type="entry name" value="PHD-TYPE DOMAIN-CONTAINING PROTEIN"/>
    <property type="match status" value="1"/>
</dbReference>
<dbReference type="EnsemblMetazoa" id="AALFPA23_018232.R26784">
    <property type="protein sequence ID" value="AALFPA23_018232.P26784"/>
    <property type="gene ID" value="AALFPA23_018232"/>
</dbReference>
<keyword evidence="2" id="KW-1185">Reference proteome</keyword>
<evidence type="ECO:0000313" key="2">
    <source>
        <dbReference type="Proteomes" id="UP000069940"/>
    </source>
</evidence>
<evidence type="ECO:0008006" key="3">
    <source>
        <dbReference type="Google" id="ProtNLM"/>
    </source>
</evidence>
<dbReference type="RefSeq" id="XP_062709141.1">
    <property type="nucleotide sequence ID" value="XM_062853157.1"/>
</dbReference>
<reference evidence="1" key="2">
    <citation type="submission" date="2025-05" db="UniProtKB">
        <authorList>
            <consortium name="EnsemblMetazoa"/>
        </authorList>
    </citation>
    <scope>IDENTIFICATION</scope>
    <source>
        <strain evidence="1">Foshan</strain>
    </source>
</reference>
<sequence>MVASAGLPLRQWSSNNQTVLNAIPPELRETETLLDLDHEASVTTLGVLWEPATDLSSFKQPKWKECSTLTKREILSQISSLFDTLGLIGPTISKAKILLQVVSEWQDIQKKFAGLVHLRISRHALSPGYARLEVHGFSDASEATYGACFFLRSISSAGSCTGRLLMSKLKVAPVDTKSIPRLELCAAHLLAKLVVHAMNSVEIAATVYLWTDSTIVLDWLAATPSSWKTFMANRVAEIQELTTHAVWNHVPSKDNPRSSTDA</sequence>
<reference evidence="2" key="1">
    <citation type="journal article" date="2015" name="Proc. Natl. Acad. Sci. U.S.A.">
        <title>Genome sequence of the Asian Tiger mosquito, Aedes albopictus, reveals insights into its biology, genetics, and evolution.</title>
        <authorList>
            <person name="Chen X.G."/>
            <person name="Jiang X."/>
            <person name="Gu J."/>
            <person name="Xu M."/>
            <person name="Wu Y."/>
            <person name="Deng Y."/>
            <person name="Zhang C."/>
            <person name="Bonizzoni M."/>
            <person name="Dermauw W."/>
            <person name="Vontas J."/>
            <person name="Armbruster P."/>
            <person name="Huang X."/>
            <person name="Yang Y."/>
            <person name="Zhang H."/>
            <person name="He W."/>
            <person name="Peng H."/>
            <person name="Liu Y."/>
            <person name="Wu K."/>
            <person name="Chen J."/>
            <person name="Lirakis M."/>
            <person name="Topalis P."/>
            <person name="Van Leeuwen T."/>
            <person name="Hall A.B."/>
            <person name="Jiang X."/>
            <person name="Thorpe C."/>
            <person name="Mueller R.L."/>
            <person name="Sun C."/>
            <person name="Waterhouse R.M."/>
            <person name="Yan G."/>
            <person name="Tu Z.J."/>
            <person name="Fang X."/>
            <person name="James A.A."/>
        </authorList>
    </citation>
    <scope>NUCLEOTIDE SEQUENCE [LARGE SCALE GENOMIC DNA]</scope>
    <source>
        <strain evidence="2">Foshan</strain>
    </source>
</reference>
<dbReference type="Pfam" id="PF05380">
    <property type="entry name" value="Peptidase_A17"/>
    <property type="match status" value="1"/>
</dbReference>
<dbReference type="InterPro" id="IPR008042">
    <property type="entry name" value="Retrotrans_Pao"/>
</dbReference>
<organism evidence="1 2">
    <name type="scientific">Aedes albopictus</name>
    <name type="common">Asian tiger mosquito</name>
    <name type="synonym">Stegomyia albopicta</name>
    <dbReference type="NCBI Taxonomy" id="7160"/>
    <lineage>
        <taxon>Eukaryota</taxon>
        <taxon>Metazoa</taxon>
        <taxon>Ecdysozoa</taxon>
        <taxon>Arthropoda</taxon>
        <taxon>Hexapoda</taxon>
        <taxon>Insecta</taxon>
        <taxon>Pterygota</taxon>
        <taxon>Neoptera</taxon>
        <taxon>Endopterygota</taxon>
        <taxon>Diptera</taxon>
        <taxon>Nematocera</taxon>
        <taxon>Culicoidea</taxon>
        <taxon>Culicidae</taxon>
        <taxon>Culicinae</taxon>
        <taxon>Aedini</taxon>
        <taxon>Aedes</taxon>
        <taxon>Stegomyia</taxon>
    </lineage>
</organism>